<keyword evidence="2" id="KW-1185">Reference proteome</keyword>
<evidence type="ECO:0000313" key="2">
    <source>
        <dbReference type="Proteomes" id="UP000242752"/>
    </source>
</evidence>
<dbReference type="EMBL" id="PPRF01000040">
    <property type="protein sequence ID" value="PNZ27347.1"/>
    <property type="molecule type" value="Genomic_DNA"/>
</dbReference>
<sequence length="77" mass="9179">MNMTKNHTSLIVRFEVRKIKTCVMNSQRSFLHILFLKNCHQHLSSHLYVQVLLFTTKIKFRIGILFIKITIVLSQYD</sequence>
<comment type="caution">
    <text evidence="1">The sequence shown here is derived from an EMBL/GenBank/DDBJ whole genome shotgun (WGS) entry which is preliminary data.</text>
</comment>
<organism evidence="1 2">
    <name type="scientific">Staphylococcus rostri</name>
    <dbReference type="NCBI Taxonomy" id="522262"/>
    <lineage>
        <taxon>Bacteria</taxon>
        <taxon>Bacillati</taxon>
        <taxon>Bacillota</taxon>
        <taxon>Bacilli</taxon>
        <taxon>Bacillales</taxon>
        <taxon>Staphylococcaceae</taxon>
        <taxon>Staphylococcus</taxon>
    </lineage>
</organism>
<proteinExistence type="predicted"/>
<protein>
    <submittedName>
        <fullName evidence="1">Uncharacterized protein</fullName>
    </submittedName>
</protein>
<reference evidence="1 2" key="1">
    <citation type="submission" date="2017-08" db="EMBL/GenBank/DDBJ databases">
        <title>Draft genome sequences of 64 type strains of genus Staph aureus.</title>
        <authorList>
            <person name="Cole K."/>
            <person name="Golubchik T."/>
            <person name="Russell J."/>
            <person name="Foster D."/>
            <person name="Llewelyn M."/>
            <person name="Wilson D."/>
            <person name="Crook D."/>
            <person name="Paul J."/>
        </authorList>
    </citation>
    <scope>NUCLEOTIDE SEQUENCE [LARGE SCALE GENOMIC DNA]</scope>
    <source>
        <strain evidence="1 2">DSM 21968</strain>
    </source>
</reference>
<gene>
    <name evidence="1" type="ORF">CD122_07000</name>
</gene>
<dbReference type="AlphaFoldDB" id="A0A2K3YP20"/>
<dbReference type="Proteomes" id="UP000242752">
    <property type="component" value="Unassembled WGS sequence"/>
</dbReference>
<name>A0A2K3YP20_9STAP</name>
<accession>A0A2K3YP20</accession>
<evidence type="ECO:0000313" key="1">
    <source>
        <dbReference type="EMBL" id="PNZ27347.1"/>
    </source>
</evidence>